<accession>A0A4U1JBD5</accession>
<proteinExistence type="predicted"/>
<dbReference type="SMART" id="SM00642">
    <property type="entry name" value="Aamy"/>
    <property type="match status" value="1"/>
</dbReference>
<dbReference type="GO" id="GO:0016798">
    <property type="term" value="F:hydrolase activity, acting on glycosyl bonds"/>
    <property type="evidence" value="ECO:0007669"/>
    <property type="project" value="UniProtKB-KW"/>
</dbReference>
<gene>
    <name evidence="5" type="ORF">E8A74_17960</name>
</gene>
<keyword evidence="6" id="KW-1185">Reference proteome</keyword>
<evidence type="ECO:0000313" key="5">
    <source>
        <dbReference type="EMBL" id="TKD07335.1"/>
    </source>
</evidence>
<sequence length="661" mass="71975">MPRQDPTTPLPHDPASPRDLRPVHLRARGAFPGAKPGAPVELLGEVCDWQTGIPLASTPTSKPDERIAEATLDLPVGMYSYKLRAGGSWSLDLDNPRTRSRDRIRNSVLSVGGAPEPLLFAPAPPFVVRAPEGDHCIVTAGVRRGHGTSLRLSWESDDARGTIEMTRAAEEDEHLFFRAELPAAAGPIRIHFDPGPNEAFFLVLAPADDLPAWWKNAVLYTIFVDRFAPRPGASWGHDPGRDRPAGGHLDGIRLALPRLAALGVTVLYLTPTILAASCHRYDLVDPLQIDPALGGEPAFERLAAEARARGIRILVDLAFSHAGRGFPPYEDVRARGLGSPFAPWFHWTTSSRGAPKLRHYGRRKDAPLLNLAHPEVRALVLSATSRWAKRGASGLRLDMAAEVPHDLAVSIRDTFRREIPDAVVLGELVPAHAHRWTSRGALDCATDFGFHDVLVDFLAKRAIPAEFAAQRLALLDLDRGAPGARSLRFVSTHDHPRFTSIARKHGGPSRSGLLGLFVLLTWPGVPSLLYGEEYDLFAETPVAEPEDVWPDRMPLPLRPDSAGERAFSIVRSLLTLRASHPALGRGALEILFAEGGLFLFRRTHEGEVLDVAVNVASPVDMDLEDDEFPVASLLFALGEARLSGQTLTLATDAAALVLRAR</sequence>
<dbReference type="AlphaFoldDB" id="A0A4U1JBD5"/>
<dbReference type="OrthoDB" id="9810775at2"/>
<dbReference type="RefSeq" id="WP_136930251.1">
    <property type="nucleotide sequence ID" value="NZ_SSMQ01000017.1"/>
</dbReference>
<feature type="domain" description="Glycosyl hydrolase family 13 catalytic" evidence="4">
    <location>
        <begin position="221"/>
        <end position="577"/>
    </location>
</feature>
<dbReference type="InterPro" id="IPR013783">
    <property type="entry name" value="Ig-like_fold"/>
</dbReference>
<dbReference type="GO" id="GO:0005975">
    <property type="term" value="P:carbohydrate metabolic process"/>
    <property type="evidence" value="ECO:0007669"/>
    <property type="project" value="InterPro"/>
</dbReference>
<dbReference type="Gene3D" id="3.20.20.80">
    <property type="entry name" value="Glycosidases"/>
    <property type="match status" value="1"/>
</dbReference>
<dbReference type="Proteomes" id="UP000309215">
    <property type="component" value="Unassembled WGS sequence"/>
</dbReference>
<dbReference type="SUPFAM" id="SSF51445">
    <property type="entry name" value="(Trans)glycosidases"/>
    <property type="match status" value="1"/>
</dbReference>
<dbReference type="InterPro" id="IPR006047">
    <property type="entry name" value="GH13_cat_dom"/>
</dbReference>
<dbReference type="Pfam" id="PF00128">
    <property type="entry name" value="Alpha-amylase"/>
    <property type="match status" value="1"/>
</dbReference>
<feature type="region of interest" description="Disordered" evidence="3">
    <location>
        <begin position="1"/>
        <end position="20"/>
    </location>
</feature>
<keyword evidence="2" id="KW-0326">Glycosidase</keyword>
<name>A0A4U1JBD5_9BACT</name>
<dbReference type="PANTHER" id="PTHR10357">
    <property type="entry name" value="ALPHA-AMYLASE FAMILY MEMBER"/>
    <property type="match status" value="1"/>
</dbReference>
<dbReference type="SUPFAM" id="SSF81296">
    <property type="entry name" value="E set domains"/>
    <property type="match status" value="1"/>
</dbReference>
<dbReference type="InterPro" id="IPR017853">
    <property type="entry name" value="GH"/>
</dbReference>
<organism evidence="5 6">
    <name type="scientific">Polyangium fumosum</name>
    <dbReference type="NCBI Taxonomy" id="889272"/>
    <lineage>
        <taxon>Bacteria</taxon>
        <taxon>Pseudomonadati</taxon>
        <taxon>Myxococcota</taxon>
        <taxon>Polyangia</taxon>
        <taxon>Polyangiales</taxon>
        <taxon>Polyangiaceae</taxon>
        <taxon>Polyangium</taxon>
    </lineage>
</organism>
<dbReference type="EMBL" id="SSMQ01000017">
    <property type="protein sequence ID" value="TKD07335.1"/>
    <property type="molecule type" value="Genomic_DNA"/>
</dbReference>
<keyword evidence="1" id="KW-0378">Hydrolase</keyword>
<comment type="caution">
    <text evidence="5">The sequence shown here is derived from an EMBL/GenBank/DDBJ whole genome shotgun (WGS) entry which is preliminary data.</text>
</comment>
<dbReference type="Gene3D" id="2.60.40.10">
    <property type="entry name" value="Immunoglobulins"/>
    <property type="match status" value="1"/>
</dbReference>
<evidence type="ECO:0000256" key="1">
    <source>
        <dbReference type="ARBA" id="ARBA00022801"/>
    </source>
</evidence>
<dbReference type="InterPro" id="IPR014756">
    <property type="entry name" value="Ig_E-set"/>
</dbReference>
<evidence type="ECO:0000256" key="3">
    <source>
        <dbReference type="SAM" id="MobiDB-lite"/>
    </source>
</evidence>
<evidence type="ECO:0000313" key="6">
    <source>
        <dbReference type="Proteomes" id="UP000309215"/>
    </source>
</evidence>
<evidence type="ECO:0000256" key="2">
    <source>
        <dbReference type="ARBA" id="ARBA00023295"/>
    </source>
</evidence>
<evidence type="ECO:0000259" key="4">
    <source>
        <dbReference type="SMART" id="SM00642"/>
    </source>
</evidence>
<protein>
    <submittedName>
        <fullName evidence="5">DUF3459 domain-containing protein</fullName>
    </submittedName>
</protein>
<reference evidence="5 6" key="1">
    <citation type="submission" date="2019-04" db="EMBL/GenBank/DDBJ databases">
        <authorList>
            <person name="Li Y."/>
            <person name="Wang J."/>
        </authorList>
    </citation>
    <scope>NUCLEOTIDE SEQUENCE [LARGE SCALE GENOMIC DNA]</scope>
    <source>
        <strain evidence="5 6">DSM 14668</strain>
    </source>
</reference>
<dbReference type="CDD" id="cd02859">
    <property type="entry name" value="E_set_AMPKbeta_like_N"/>
    <property type="match status" value="1"/>
</dbReference>
<dbReference type="PANTHER" id="PTHR10357:SF210">
    <property type="entry name" value="MALTODEXTRIN GLUCOSIDASE"/>
    <property type="match status" value="1"/>
</dbReference>